<feature type="domain" description="DJ-1/PfpI" evidence="3">
    <location>
        <begin position="9"/>
        <end position="176"/>
    </location>
</feature>
<dbReference type="PANTHER" id="PTHR42733:SF12">
    <property type="entry name" value="PROTEINASE"/>
    <property type="match status" value="1"/>
</dbReference>
<evidence type="ECO:0000256" key="1">
    <source>
        <dbReference type="ARBA" id="ARBA00008542"/>
    </source>
</evidence>
<evidence type="ECO:0000313" key="4">
    <source>
        <dbReference type="EMBL" id="GGG27893.1"/>
    </source>
</evidence>
<evidence type="ECO:0000259" key="3">
    <source>
        <dbReference type="Pfam" id="PF01965"/>
    </source>
</evidence>
<comment type="similarity">
    <text evidence="1">Belongs to the peptidase C56 family.</text>
</comment>
<dbReference type="InterPro" id="IPR006286">
    <property type="entry name" value="C56_PfpI-like"/>
</dbReference>
<organism evidence="4 5">
    <name type="scientific">Caldovatus sediminis</name>
    <dbReference type="NCBI Taxonomy" id="2041189"/>
    <lineage>
        <taxon>Bacteria</taxon>
        <taxon>Pseudomonadati</taxon>
        <taxon>Pseudomonadota</taxon>
        <taxon>Alphaproteobacteria</taxon>
        <taxon>Acetobacterales</taxon>
        <taxon>Roseomonadaceae</taxon>
        <taxon>Caldovatus</taxon>
    </lineage>
</organism>
<dbReference type="GO" id="GO:0006508">
    <property type="term" value="P:proteolysis"/>
    <property type="evidence" value="ECO:0007669"/>
    <property type="project" value="UniProtKB-KW"/>
</dbReference>
<dbReference type="AlphaFoldDB" id="A0A8J3EBL2"/>
<dbReference type="Proteomes" id="UP000597507">
    <property type="component" value="Unassembled WGS sequence"/>
</dbReference>
<reference evidence="4 5" key="1">
    <citation type="journal article" date="2014" name="Int. J. Syst. Evol. Microbiol.">
        <title>Complete genome sequence of Corynebacterium casei LMG S-19264T (=DSM 44701T), isolated from a smear-ripened cheese.</title>
        <authorList>
            <consortium name="US DOE Joint Genome Institute (JGI-PGF)"/>
            <person name="Walter F."/>
            <person name="Albersmeier A."/>
            <person name="Kalinowski J."/>
            <person name="Ruckert C."/>
        </authorList>
    </citation>
    <scope>NUCLEOTIDE SEQUENCE [LARGE SCALE GENOMIC DNA]</scope>
    <source>
        <strain evidence="4 5">CGMCC 1.16330</strain>
    </source>
</reference>
<sequence length="212" mass="22892">MASELSGRSVAVLATDGVEQVELTQPVKALRDAGAQVHVVSPRSGTIQGWNHHDRGDPIPVDQPLGQANPERYDALVLPGGVINPDQLRTDPKAVQFVRHFVETGKPIAAICHGPWMLIEADGVRGRRVTSWPSLRTDLRNAGARWVDEEVVTDQGIVTSRSPKDLPAFCRKMVEEFREGAHAARRQDAGAANDAARTAGRPTGGAHRAARP</sequence>
<dbReference type="PANTHER" id="PTHR42733">
    <property type="entry name" value="DJ-1 PROTEIN"/>
    <property type="match status" value="1"/>
</dbReference>
<evidence type="ECO:0000256" key="2">
    <source>
        <dbReference type="SAM" id="MobiDB-lite"/>
    </source>
</evidence>
<proteinExistence type="inferred from homology"/>
<dbReference type="PROSITE" id="PS51276">
    <property type="entry name" value="PEPTIDASE_C56_PFPI"/>
    <property type="match status" value="1"/>
</dbReference>
<dbReference type="Gene3D" id="3.40.50.880">
    <property type="match status" value="1"/>
</dbReference>
<evidence type="ECO:0000313" key="5">
    <source>
        <dbReference type="Proteomes" id="UP000597507"/>
    </source>
</evidence>
<keyword evidence="5" id="KW-1185">Reference proteome</keyword>
<dbReference type="SUPFAM" id="SSF52317">
    <property type="entry name" value="Class I glutamine amidotransferase-like"/>
    <property type="match status" value="1"/>
</dbReference>
<protein>
    <submittedName>
        <fullName evidence="4">Protease</fullName>
    </submittedName>
</protein>
<keyword evidence="4" id="KW-0645">Protease</keyword>
<dbReference type="InterPro" id="IPR002818">
    <property type="entry name" value="DJ-1/PfpI"/>
</dbReference>
<feature type="compositionally biased region" description="Low complexity" evidence="2">
    <location>
        <begin position="189"/>
        <end position="212"/>
    </location>
</feature>
<dbReference type="EMBL" id="BMKS01000004">
    <property type="protein sequence ID" value="GGG27893.1"/>
    <property type="molecule type" value="Genomic_DNA"/>
</dbReference>
<name>A0A8J3EBL2_9PROT</name>
<dbReference type="GO" id="GO:0008233">
    <property type="term" value="F:peptidase activity"/>
    <property type="evidence" value="ECO:0007669"/>
    <property type="project" value="UniProtKB-KW"/>
</dbReference>
<gene>
    <name evidence="4" type="ORF">GCM10010964_14780</name>
</gene>
<dbReference type="RefSeq" id="WP_188899388.1">
    <property type="nucleotide sequence ID" value="NZ_BMKS01000004.1"/>
</dbReference>
<feature type="region of interest" description="Disordered" evidence="2">
    <location>
        <begin position="181"/>
        <end position="212"/>
    </location>
</feature>
<dbReference type="InterPro" id="IPR029062">
    <property type="entry name" value="Class_I_gatase-like"/>
</dbReference>
<keyword evidence="4" id="KW-0378">Hydrolase</keyword>
<accession>A0A8J3EBL2</accession>
<comment type="caution">
    <text evidence="4">The sequence shown here is derived from an EMBL/GenBank/DDBJ whole genome shotgun (WGS) entry which is preliminary data.</text>
</comment>
<dbReference type="NCBIfam" id="TIGR01382">
    <property type="entry name" value="PfpI"/>
    <property type="match status" value="1"/>
</dbReference>
<dbReference type="CDD" id="cd03134">
    <property type="entry name" value="GATase1_PfpI_like"/>
    <property type="match status" value="1"/>
</dbReference>
<dbReference type="Pfam" id="PF01965">
    <property type="entry name" value="DJ-1_PfpI"/>
    <property type="match status" value="1"/>
</dbReference>